<dbReference type="AlphaFoldDB" id="A0A3A3FRS1"/>
<reference evidence="3" key="1">
    <citation type="submission" date="2018-09" db="EMBL/GenBank/DDBJ databases">
        <authorList>
            <person name="Zhu H."/>
        </authorList>
    </citation>
    <scope>NUCLEOTIDE SEQUENCE [LARGE SCALE GENOMIC DNA]</scope>
    <source>
        <strain evidence="3">K1R23-30</strain>
    </source>
</reference>
<evidence type="ECO:0000256" key="1">
    <source>
        <dbReference type="SAM" id="MobiDB-lite"/>
    </source>
</evidence>
<dbReference type="RefSeq" id="WP_119771299.1">
    <property type="nucleotide sequence ID" value="NZ_QYUO01000002.1"/>
</dbReference>
<evidence type="ECO:0000313" key="3">
    <source>
        <dbReference type="Proteomes" id="UP000265955"/>
    </source>
</evidence>
<gene>
    <name evidence="2" type="ORF">D3871_22740</name>
</gene>
<organism evidence="2 3">
    <name type="scientific">Noviherbaspirillum saxi</name>
    <dbReference type="NCBI Taxonomy" id="2320863"/>
    <lineage>
        <taxon>Bacteria</taxon>
        <taxon>Pseudomonadati</taxon>
        <taxon>Pseudomonadota</taxon>
        <taxon>Betaproteobacteria</taxon>
        <taxon>Burkholderiales</taxon>
        <taxon>Oxalobacteraceae</taxon>
        <taxon>Noviherbaspirillum</taxon>
    </lineage>
</organism>
<comment type="caution">
    <text evidence="2">The sequence shown here is derived from an EMBL/GenBank/DDBJ whole genome shotgun (WGS) entry which is preliminary data.</text>
</comment>
<feature type="compositionally biased region" description="Basic and acidic residues" evidence="1">
    <location>
        <begin position="146"/>
        <end position="165"/>
    </location>
</feature>
<feature type="region of interest" description="Disordered" evidence="1">
    <location>
        <begin position="145"/>
        <end position="165"/>
    </location>
</feature>
<dbReference type="EMBL" id="QYUO01000002">
    <property type="protein sequence ID" value="RJF96152.1"/>
    <property type="molecule type" value="Genomic_DNA"/>
</dbReference>
<dbReference type="OrthoDB" id="8775760at2"/>
<protein>
    <submittedName>
        <fullName evidence="2">Uncharacterized protein</fullName>
    </submittedName>
</protein>
<dbReference type="Proteomes" id="UP000265955">
    <property type="component" value="Unassembled WGS sequence"/>
</dbReference>
<sequence>MKRYVIRGRLAYDLPPIRSDKPYNKRSLVATLPHDDLDLLYQWFVERQYGQALRLNRPIFGTHVTIVRHGEDIPNMEYWGKYEGLEVDIEYDVGVRNHFDFWSLPVYSDWFQQVRRELGLAREPDFHITIGRQFDWQPIPASARRYGHEQRAERHPREGADHHSS</sequence>
<proteinExistence type="predicted"/>
<accession>A0A3A3FRS1</accession>
<name>A0A3A3FRS1_9BURK</name>
<evidence type="ECO:0000313" key="2">
    <source>
        <dbReference type="EMBL" id="RJF96152.1"/>
    </source>
</evidence>
<keyword evidence="3" id="KW-1185">Reference proteome</keyword>